<dbReference type="SMART" id="SM01283">
    <property type="entry name" value="Costars"/>
    <property type="match status" value="1"/>
</dbReference>
<dbReference type="GO" id="GO:0045944">
    <property type="term" value="P:positive regulation of transcription by RNA polymerase II"/>
    <property type="evidence" value="ECO:0007669"/>
    <property type="project" value="TreeGrafter"/>
</dbReference>
<accession>A0A0K0FZL0</accession>
<evidence type="ECO:0000259" key="1">
    <source>
        <dbReference type="SMART" id="SM01283"/>
    </source>
</evidence>
<keyword evidence="2" id="KW-1185">Reference proteome</keyword>
<reference evidence="2" key="1">
    <citation type="submission" date="2014-07" db="EMBL/GenBank/DDBJ databases">
        <authorList>
            <person name="Martin A.A"/>
            <person name="De Silva N."/>
        </authorList>
    </citation>
    <scope>NUCLEOTIDE SEQUENCE</scope>
</reference>
<dbReference type="InterPro" id="IPR038095">
    <property type="entry name" value="Costars_sf"/>
</dbReference>
<dbReference type="AlphaFoldDB" id="A0A0K0FZL0"/>
<dbReference type="Pfam" id="PF14705">
    <property type="entry name" value="Costars"/>
    <property type="match status" value="1"/>
</dbReference>
<dbReference type="WBParaSite" id="SVE_1788900.1">
    <property type="protein sequence ID" value="SVE_1788900.1"/>
    <property type="gene ID" value="SVE_1788900"/>
</dbReference>
<dbReference type="PANTHER" id="PTHR22739:SF18">
    <property type="entry name" value="COSTARS DOMAIN-CONTAINING PROTEIN"/>
    <property type="match status" value="1"/>
</dbReference>
<dbReference type="GO" id="GO:0035025">
    <property type="term" value="P:positive regulation of Rho protein signal transduction"/>
    <property type="evidence" value="ECO:0007669"/>
    <property type="project" value="InterPro"/>
</dbReference>
<reference evidence="3" key="2">
    <citation type="submission" date="2015-08" db="UniProtKB">
        <authorList>
            <consortium name="WormBaseParasite"/>
        </authorList>
    </citation>
    <scope>IDENTIFICATION</scope>
</reference>
<dbReference type="InterPro" id="IPR026111">
    <property type="entry name" value="Abra"/>
</dbReference>
<organism evidence="2 3">
    <name type="scientific">Strongyloides venezuelensis</name>
    <name type="common">Threadworm</name>
    <dbReference type="NCBI Taxonomy" id="75913"/>
    <lineage>
        <taxon>Eukaryota</taxon>
        <taxon>Metazoa</taxon>
        <taxon>Ecdysozoa</taxon>
        <taxon>Nematoda</taxon>
        <taxon>Chromadorea</taxon>
        <taxon>Rhabditida</taxon>
        <taxon>Tylenchina</taxon>
        <taxon>Panagrolaimomorpha</taxon>
        <taxon>Strongyloidoidea</taxon>
        <taxon>Strongyloididae</taxon>
        <taxon>Strongyloides</taxon>
    </lineage>
</organism>
<dbReference type="PANTHER" id="PTHR22739">
    <property type="entry name" value="STRIATED MUSCLE ACTIVATOR OF RHO-DEPENDENT SIGNALING-RELATED"/>
    <property type="match status" value="1"/>
</dbReference>
<feature type="domain" description="Costars" evidence="1">
    <location>
        <begin position="149"/>
        <end position="226"/>
    </location>
</feature>
<dbReference type="Gene3D" id="1.10.10.1540">
    <property type="entry name" value="Costar domain"/>
    <property type="match status" value="1"/>
</dbReference>
<dbReference type="InterPro" id="IPR027817">
    <property type="entry name" value="Costars_dom"/>
</dbReference>
<sequence>MVFIVRKWNHKKIVVIKFAIGIVNKYKPFVGSENEINKKIKKLTEKNSNKEKKKKNRDSVKRLIPEKDVLNEVNKNSKEINVENKCTNSNLMKDTINKFKNLEIKEKESKKRDVYSSDYKPTKLKKDDPEYGTPIPGTLTELRAKKASKHIAKEMGIVCQVIEEYGKVNKKTGLIEITFGELFNIYTFISDKVVGILLRARKHNMLKFEGEMLYQRRDEDKIITLLLDHNQILNAVKG</sequence>
<dbReference type="GO" id="GO:0030017">
    <property type="term" value="C:sarcomere"/>
    <property type="evidence" value="ECO:0007669"/>
    <property type="project" value="TreeGrafter"/>
</dbReference>
<protein>
    <submittedName>
        <fullName evidence="3">Actin-binding Rho-activating protein (inferred by orthology to a human protein)</fullName>
    </submittedName>
</protein>
<dbReference type="Proteomes" id="UP000035680">
    <property type="component" value="Unassembled WGS sequence"/>
</dbReference>
<evidence type="ECO:0000313" key="3">
    <source>
        <dbReference type="WBParaSite" id="SVE_1788900.1"/>
    </source>
</evidence>
<dbReference type="GO" id="GO:0003779">
    <property type="term" value="F:actin binding"/>
    <property type="evidence" value="ECO:0007669"/>
    <property type="project" value="InterPro"/>
</dbReference>
<proteinExistence type="predicted"/>
<evidence type="ECO:0000313" key="2">
    <source>
        <dbReference type="Proteomes" id="UP000035680"/>
    </source>
</evidence>
<name>A0A0K0FZL0_STRVS</name>